<feature type="compositionally biased region" description="Basic and acidic residues" evidence="1">
    <location>
        <begin position="277"/>
        <end position="287"/>
    </location>
</feature>
<keyword evidence="2" id="KW-1185">Reference proteome</keyword>
<dbReference type="InterPro" id="IPR029272">
    <property type="entry name" value="CCDC7"/>
</dbReference>
<evidence type="ECO:0000313" key="3">
    <source>
        <dbReference type="RefSeq" id="XP_053081482.1"/>
    </source>
</evidence>
<dbReference type="Proteomes" id="UP001652583">
    <property type="component" value="Chromosome B4"/>
</dbReference>
<feature type="compositionally biased region" description="Basic and acidic residues" evidence="1">
    <location>
        <begin position="28"/>
        <end position="40"/>
    </location>
</feature>
<dbReference type="PANTHER" id="PTHR22035">
    <property type="entry name" value="COILED-COIL DOMAIN-CONTAINING PROTEIN 7"/>
    <property type="match status" value="1"/>
</dbReference>
<dbReference type="GeneID" id="128316318"/>
<organism evidence="2 3">
    <name type="scientific">Acinonyx jubatus</name>
    <name type="common">Cheetah</name>
    <dbReference type="NCBI Taxonomy" id="32536"/>
    <lineage>
        <taxon>Eukaryota</taxon>
        <taxon>Metazoa</taxon>
        <taxon>Chordata</taxon>
        <taxon>Craniata</taxon>
        <taxon>Vertebrata</taxon>
        <taxon>Euteleostomi</taxon>
        <taxon>Mammalia</taxon>
        <taxon>Eutheria</taxon>
        <taxon>Laurasiatheria</taxon>
        <taxon>Carnivora</taxon>
        <taxon>Feliformia</taxon>
        <taxon>Felidae</taxon>
        <taxon>Felinae</taxon>
        <taxon>Acinonyx</taxon>
    </lineage>
</organism>
<feature type="region of interest" description="Disordered" evidence="1">
    <location>
        <begin position="1"/>
        <end position="75"/>
    </location>
</feature>
<evidence type="ECO:0000313" key="2">
    <source>
        <dbReference type="Proteomes" id="UP001652583"/>
    </source>
</evidence>
<dbReference type="RefSeq" id="XP_053081482.1">
    <property type="nucleotide sequence ID" value="XM_053225507.1"/>
</dbReference>
<name>A0ABM3QC34_ACIJB</name>
<accession>A0ABM3QC34</accession>
<proteinExistence type="predicted"/>
<feature type="region of interest" description="Disordered" evidence="1">
    <location>
        <begin position="109"/>
        <end position="213"/>
    </location>
</feature>
<feature type="region of interest" description="Disordered" evidence="1">
    <location>
        <begin position="270"/>
        <end position="296"/>
    </location>
</feature>
<feature type="compositionally biased region" description="Basic and acidic residues" evidence="1">
    <location>
        <begin position="136"/>
        <end position="150"/>
    </location>
</feature>
<evidence type="ECO:0000256" key="1">
    <source>
        <dbReference type="SAM" id="MobiDB-lite"/>
    </source>
</evidence>
<feature type="compositionally biased region" description="Basic and acidic residues" evidence="1">
    <location>
        <begin position="193"/>
        <end position="206"/>
    </location>
</feature>
<sequence length="323" mass="37029">MQVKKQRTSKGERNIINDDVPDKNLMLKHQDSKSETEMQVKKQKTSRGESFITHDNITDENPVLEPQESMSKTQLQVNKQKIAKEERVTKLKLVDKVLRSVTQKANVDQRNKLEGLPERPVGGSIRHPFGWDPLEAYDKVPGNHDPKDSMSKTQLQVKKQRASKGERFYVQDEVPDENNLPEHQDSMSESEIEVEKQRSHKGERPSTHFGVPDENLMLVNEDSVSQPQMQVEKQITYIKKRCHTYFGIPDENLMFASQDSASQVQVKKKITSRKERHKTEKMDEKAGKNLSSEDNEVLISKGSSQIKTLGATRKVGLTSKYNY</sequence>
<protein>
    <submittedName>
        <fullName evidence="3">Coiled-coil domain-containing protein 7-like isoform X10</fullName>
    </submittedName>
</protein>
<gene>
    <name evidence="3" type="primary">LOC128316318</name>
</gene>
<feature type="compositionally biased region" description="Basic and acidic residues" evidence="1">
    <location>
        <begin position="9"/>
        <end position="22"/>
    </location>
</feature>
<dbReference type="PANTHER" id="PTHR22035:SF4">
    <property type="entry name" value="COILED-COIL DOMAIN-CONTAINING PROTEIN 7"/>
    <property type="match status" value="1"/>
</dbReference>
<reference evidence="3" key="1">
    <citation type="submission" date="2025-08" db="UniProtKB">
        <authorList>
            <consortium name="RefSeq"/>
        </authorList>
    </citation>
    <scope>IDENTIFICATION</scope>
    <source>
        <tissue evidence="3">Blood</tissue>
    </source>
</reference>